<sequence>MIKPGLLRFILASLVVVFHVARVVFVGTLAVYCFFILSGYWISLMYDSKYKKLDSPVQDFYMSRIYRLFPVYFLFAILAAVLVIFFDPTAAHTISHFSVVEKAHFWFSNLTLLGYNLLPFQPIAPAWSLDIELQFYILFPVMLVLLNNKASRISALVFFGLVTFVVEMFFNKSFLHETVAVYLVYFVIGICLHKDAVTFRRKTEVICTGLFFLVLAVHYVVPSLFSAVRDSFSVYHLRFSETACLLLIPMLANSVRVKSDKLDRNLGDISYVLYLSHWIWFIPFNYYTQELSSLQRLPYMVVYLALTFTMAYVFYTYYDRPIEERRRRLAELSKGRPAAA</sequence>
<dbReference type="InterPro" id="IPR050879">
    <property type="entry name" value="Acyltransferase_3"/>
</dbReference>
<dbReference type="Pfam" id="PF01757">
    <property type="entry name" value="Acyl_transf_3"/>
    <property type="match status" value="1"/>
</dbReference>
<dbReference type="OrthoDB" id="290051at2"/>
<keyword evidence="1" id="KW-1133">Transmembrane helix</keyword>
<feature type="transmembrane region" description="Helical" evidence="1">
    <location>
        <begin position="153"/>
        <end position="170"/>
    </location>
</feature>
<dbReference type="RefSeq" id="WP_086594999.1">
    <property type="nucleotide sequence ID" value="NZ_MTSE01000007.1"/>
</dbReference>
<keyword evidence="1" id="KW-0812">Transmembrane</keyword>
<evidence type="ECO:0000256" key="1">
    <source>
        <dbReference type="SAM" id="Phobius"/>
    </source>
</evidence>
<dbReference type="AlphaFoldDB" id="A0A243WCS0"/>
<feature type="domain" description="Acyltransferase 3" evidence="2">
    <location>
        <begin position="6"/>
        <end position="315"/>
    </location>
</feature>
<dbReference type="PANTHER" id="PTHR23028:SF53">
    <property type="entry name" value="ACYL_TRANSF_3 DOMAIN-CONTAINING PROTEIN"/>
    <property type="match status" value="1"/>
</dbReference>
<dbReference type="InterPro" id="IPR002656">
    <property type="entry name" value="Acyl_transf_3_dom"/>
</dbReference>
<evidence type="ECO:0000313" key="4">
    <source>
        <dbReference type="Proteomes" id="UP000194873"/>
    </source>
</evidence>
<comment type="caution">
    <text evidence="3">The sequence shown here is derived from an EMBL/GenBank/DDBJ whole genome shotgun (WGS) entry which is preliminary data.</text>
</comment>
<keyword evidence="1" id="KW-0472">Membrane</keyword>
<protein>
    <recommendedName>
        <fullName evidence="2">Acyltransferase 3 domain-containing protein</fullName>
    </recommendedName>
</protein>
<feature type="transmembrane region" description="Helical" evidence="1">
    <location>
        <begin position="126"/>
        <end position="146"/>
    </location>
</feature>
<dbReference type="PANTHER" id="PTHR23028">
    <property type="entry name" value="ACETYLTRANSFERASE"/>
    <property type="match status" value="1"/>
</dbReference>
<evidence type="ECO:0000259" key="2">
    <source>
        <dbReference type="Pfam" id="PF01757"/>
    </source>
</evidence>
<dbReference type="GO" id="GO:0016020">
    <property type="term" value="C:membrane"/>
    <property type="evidence" value="ECO:0007669"/>
    <property type="project" value="TreeGrafter"/>
</dbReference>
<dbReference type="EMBL" id="MTSE01000007">
    <property type="protein sequence ID" value="OUJ73236.1"/>
    <property type="molecule type" value="Genomic_DNA"/>
</dbReference>
<reference evidence="3 4" key="1">
    <citation type="submission" date="2017-01" db="EMBL/GenBank/DDBJ databases">
        <title>A new Hymenobacter.</title>
        <authorList>
            <person name="Liang Y."/>
            <person name="Feng F."/>
        </authorList>
    </citation>
    <scope>NUCLEOTIDE SEQUENCE [LARGE SCALE GENOMIC DNA]</scope>
    <source>
        <strain evidence="3">MIMBbqt21</strain>
    </source>
</reference>
<keyword evidence="4" id="KW-1185">Reference proteome</keyword>
<organism evidence="3 4">
    <name type="scientific">Hymenobacter crusticola</name>
    <dbReference type="NCBI Taxonomy" id="1770526"/>
    <lineage>
        <taxon>Bacteria</taxon>
        <taxon>Pseudomonadati</taxon>
        <taxon>Bacteroidota</taxon>
        <taxon>Cytophagia</taxon>
        <taxon>Cytophagales</taxon>
        <taxon>Hymenobacteraceae</taxon>
        <taxon>Hymenobacter</taxon>
    </lineage>
</organism>
<feature type="transmembrane region" description="Helical" evidence="1">
    <location>
        <begin position="269"/>
        <end position="287"/>
    </location>
</feature>
<feature type="transmembrane region" description="Helical" evidence="1">
    <location>
        <begin position="205"/>
        <end position="225"/>
    </location>
</feature>
<dbReference type="GO" id="GO:0000271">
    <property type="term" value="P:polysaccharide biosynthetic process"/>
    <property type="evidence" value="ECO:0007669"/>
    <property type="project" value="TreeGrafter"/>
</dbReference>
<feature type="transmembrane region" description="Helical" evidence="1">
    <location>
        <begin position="176"/>
        <end position="193"/>
    </location>
</feature>
<gene>
    <name evidence="3" type="ORF">BXP70_15545</name>
</gene>
<feature type="transmembrane region" description="Helical" evidence="1">
    <location>
        <begin position="20"/>
        <end position="44"/>
    </location>
</feature>
<feature type="transmembrane region" description="Helical" evidence="1">
    <location>
        <begin position="237"/>
        <end position="257"/>
    </location>
</feature>
<evidence type="ECO:0000313" key="3">
    <source>
        <dbReference type="EMBL" id="OUJ73236.1"/>
    </source>
</evidence>
<name>A0A243WCS0_9BACT</name>
<accession>A0A243WCS0</accession>
<feature type="transmembrane region" description="Helical" evidence="1">
    <location>
        <begin position="65"/>
        <end position="86"/>
    </location>
</feature>
<proteinExistence type="predicted"/>
<dbReference type="GO" id="GO:0016747">
    <property type="term" value="F:acyltransferase activity, transferring groups other than amino-acyl groups"/>
    <property type="evidence" value="ECO:0007669"/>
    <property type="project" value="InterPro"/>
</dbReference>
<feature type="transmembrane region" description="Helical" evidence="1">
    <location>
        <begin position="299"/>
        <end position="318"/>
    </location>
</feature>
<dbReference type="Proteomes" id="UP000194873">
    <property type="component" value="Unassembled WGS sequence"/>
</dbReference>